<proteinExistence type="predicted"/>
<name>A0ACB5S284_9PEZI</name>
<dbReference type="Proteomes" id="UP001165186">
    <property type="component" value="Unassembled WGS sequence"/>
</dbReference>
<dbReference type="EMBL" id="BSXG01000031">
    <property type="protein sequence ID" value="GME26867.1"/>
    <property type="molecule type" value="Genomic_DNA"/>
</dbReference>
<evidence type="ECO:0000313" key="1">
    <source>
        <dbReference type="EMBL" id="GME26867.1"/>
    </source>
</evidence>
<accession>A0ACB5S284</accession>
<organism evidence="1 2">
    <name type="scientific">Neofusicoccum parvum</name>
    <dbReference type="NCBI Taxonomy" id="310453"/>
    <lineage>
        <taxon>Eukaryota</taxon>
        <taxon>Fungi</taxon>
        <taxon>Dikarya</taxon>
        <taxon>Ascomycota</taxon>
        <taxon>Pezizomycotina</taxon>
        <taxon>Dothideomycetes</taxon>
        <taxon>Dothideomycetes incertae sedis</taxon>
        <taxon>Botryosphaeriales</taxon>
        <taxon>Botryosphaeriaceae</taxon>
        <taxon>Neofusicoccum</taxon>
    </lineage>
</organism>
<comment type="caution">
    <text evidence="1">The sequence shown here is derived from an EMBL/GenBank/DDBJ whole genome shotgun (WGS) entry which is preliminary data.</text>
</comment>
<keyword evidence="2" id="KW-1185">Reference proteome</keyword>
<gene>
    <name evidence="1" type="primary">g12663</name>
    <name evidence="1" type="ORF">NpPPO83_00012663</name>
</gene>
<evidence type="ECO:0000313" key="2">
    <source>
        <dbReference type="Proteomes" id="UP001165186"/>
    </source>
</evidence>
<reference evidence="1" key="1">
    <citation type="submission" date="2024-09" db="EMBL/GenBank/DDBJ databases">
        <title>Draft Genome Sequences of Neofusicoccum parvum.</title>
        <authorList>
            <person name="Ashida A."/>
            <person name="Camagna M."/>
            <person name="Tanaka A."/>
            <person name="Takemoto D."/>
        </authorList>
    </citation>
    <scope>NUCLEOTIDE SEQUENCE</scope>
    <source>
        <strain evidence="1">PPO83</strain>
    </source>
</reference>
<sequence length="327" mass="37710">MEDLNAAKAPAAQRKPPSHSDGTLSDAAVLVSFGDRETKFITNFDLLCYWSPGFRELLDECPTLLELPKVNPRVFEVFLNWMLSEASDLPDWVTHNPKHEKLKAPEEVDDDEVLEDLDGYYRQQPEAEALDCYIFAHDYGIRLFMNDLFDSIHEMNPDANLVPSYSVVLIVWSSLPPTSPMRMYMIDVFARNWTCETDVGYREELILRKHLPASFWVPILTLRDKPHVLDDYPPWEEDLCQYHVHDEDERELCYWQNIGDAYSSDEDDEMDEEKEEGVDDEHPYGTEGIDDRSDDELSVSGDELSDSDNGCQDDADEMSVEMTDSEE</sequence>
<protein>
    <submittedName>
        <fullName evidence="1">Uncharacterized protein LTHEOB_9338</fullName>
    </submittedName>
</protein>